<organism evidence="7 8">
    <name type="scientific">Thermocladium modestius</name>
    <dbReference type="NCBI Taxonomy" id="62609"/>
    <lineage>
        <taxon>Archaea</taxon>
        <taxon>Thermoproteota</taxon>
        <taxon>Thermoprotei</taxon>
        <taxon>Thermoproteales</taxon>
        <taxon>Thermoproteaceae</taxon>
        <taxon>Thermocladium</taxon>
    </lineage>
</organism>
<comment type="caution">
    <text evidence="7">The sequence shown here is derived from an EMBL/GenBank/DDBJ whole genome shotgun (WGS) entry which is preliminary data.</text>
</comment>
<evidence type="ECO:0000256" key="1">
    <source>
        <dbReference type="ARBA" id="ARBA00001974"/>
    </source>
</evidence>
<comment type="similarity">
    <text evidence="2">Belongs to the FAD-dependent glycerol-3-phosphate dehydrogenase family.</text>
</comment>
<keyword evidence="5" id="KW-0560">Oxidoreductase</keyword>
<keyword evidence="3" id="KW-0285">Flavoprotein</keyword>
<reference evidence="7" key="1">
    <citation type="journal article" date="2014" name="Int. J. Syst. Evol. Microbiol.">
        <title>Complete genome sequence of Corynebacterium casei LMG S-19264T (=DSM 44701T), isolated from a smear-ripened cheese.</title>
        <authorList>
            <consortium name="US DOE Joint Genome Institute (JGI-PGF)"/>
            <person name="Walter F."/>
            <person name="Albersmeier A."/>
            <person name="Kalinowski J."/>
            <person name="Ruckert C."/>
        </authorList>
    </citation>
    <scope>NUCLEOTIDE SEQUENCE</scope>
    <source>
        <strain evidence="7">JCM 10088</strain>
    </source>
</reference>
<dbReference type="Proteomes" id="UP000610960">
    <property type="component" value="Unassembled WGS sequence"/>
</dbReference>
<dbReference type="GO" id="GO:0004368">
    <property type="term" value="F:glycerol-3-phosphate dehydrogenase (quinone) activity"/>
    <property type="evidence" value="ECO:0007669"/>
    <property type="project" value="InterPro"/>
</dbReference>
<keyword evidence="4" id="KW-0274">FAD</keyword>
<comment type="cofactor">
    <cofactor evidence="1">
        <name>FAD</name>
        <dbReference type="ChEBI" id="CHEBI:57692"/>
    </cofactor>
</comment>
<dbReference type="InterPro" id="IPR036188">
    <property type="entry name" value="FAD/NAD-bd_sf"/>
</dbReference>
<dbReference type="InterPro" id="IPR000447">
    <property type="entry name" value="G3P_DH_FAD-dep"/>
</dbReference>
<dbReference type="OrthoDB" id="36306at2157"/>
<accession>A0A830GTI7</accession>
<dbReference type="AlphaFoldDB" id="A0A830GTI7"/>
<evidence type="ECO:0000256" key="3">
    <source>
        <dbReference type="ARBA" id="ARBA00022630"/>
    </source>
</evidence>
<dbReference type="PRINTS" id="PR01001">
    <property type="entry name" value="FADG3PDH"/>
</dbReference>
<dbReference type="PANTHER" id="PTHR11985">
    <property type="entry name" value="GLYCEROL-3-PHOSPHATE DEHYDROGENASE"/>
    <property type="match status" value="1"/>
</dbReference>
<protein>
    <submittedName>
        <fullName evidence="7">Anaerobic glycerol-3-phosphate dehydrogenase subunit A</fullName>
    </submittedName>
</protein>
<dbReference type="RefSeq" id="WP_188596380.1">
    <property type="nucleotide sequence ID" value="NZ_BMNL01000002.1"/>
</dbReference>
<evidence type="ECO:0000259" key="6">
    <source>
        <dbReference type="Pfam" id="PF01266"/>
    </source>
</evidence>
<evidence type="ECO:0000256" key="4">
    <source>
        <dbReference type="ARBA" id="ARBA00022827"/>
    </source>
</evidence>
<evidence type="ECO:0000256" key="5">
    <source>
        <dbReference type="ARBA" id="ARBA00023002"/>
    </source>
</evidence>
<sequence length="433" mass="45860">MSESKQGVDVIIIGGGVNGLFTALDLSLRGFSVALLERGAVGSGTSDKMHGLLHSGARYAVTDPKAAAECASENEIISKIAPHAVDDTGGLFVAVDKADLEFAERFLKGLDAAGIRHEETDPRETAREEPFLTPEAKLVVRVPDKVVRARELMGSAALAAHDAGALIIQDAEVVGIETGGGEVGAVIVRDALSGDNKRLEARAVVNAAGPWAPRVAAMAGIQVDVMATMGVMVVYDKLLSNAVLNRMRVPSDGDIILPYGGRSVAGTTALIVEDPDSVEISEEDVELITREAAALVPAIAKARPVRAYASVRPLIKMEGVDGREATRDFAIVRHARPRNLITIIGGKFTTGRLVGERAGNEAAAILGSDKPSRTAEHLLPGDPYERARDLEPYLRSAVTSLRGSMDEEHGRTAAYTALLGAISRESRRRLGWS</sequence>
<dbReference type="SUPFAM" id="SSF51905">
    <property type="entry name" value="FAD/NAD(P)-binding domain"/>
    <property type="match status" value="1"/>
</dbReference>
<dbReference type="Pfam" id="PF01266">
    <property type="entry name" value="DAO"/>
    <property type="match status" value="1"/>
</dbReference>
<dbReference type="InterPro" id="IPR006076">
    <property type="entry name" value="FAD-dep_OxRdtase"/>
</dbReference>
<dbReference type="EMBL" id="BMNL01000002">
    <property type="protein sequence ID" value="GGP20876.1"/>
    <property type="molecule type" value="Genomic_DNA"/>
</dbReference>
<reference evidence="7" key="2">
    <citation type="submission" date="2020-09" db="EMBL/GenBank/DDBJ databases">
        <authorList>
            <person name="Sun Q."/>
            <person name="Ohkuma M."/>
        </authorList>
    </citation>
    <scope>NUCLEOTIDE SEQUENCE</scope>
    <source>
        <strain evidence="7">JCM 10088</strain>
    </source>
</reference>
<feature type="domain" description="FAD dependent oxidoreductase" evidence="6">
    <location>
        <begin position="9"/>
        <end position="356"/>
    </location>
</feature>
<keyword evidence="8" id="KW-1185">Reference proteome</keyword>
<evidence type="ECO:0000256" key="2">
    <source>
        <dbReference type="ARBA" id="ARBA00007330"/>
    </source>
</evidence>
<proteinExistence type="inferred from homology"/>
<name>A0A830GTI7_9CREN</name>
<gene>
    <name evidence="7" type="primary">glpA</name>
    <name evidence="7" type="ORF">GCM10007981_10720</name>
</gene>
<dbReference type="Gene3D" id="3.30.9.10">
    <property type="entry name" value="D-Amino Acid Oxidase, subunit A, domain 2"/>
    <property type="match status" value="1"/>
</dbReference>
<evidence type="ECO:0000313" key="8">
    <source>
        <dbReference type="Proteomes" id="UP000610960"/>
    </source>
</evidence>
<evidence type="ECO:0000313" key="7">
    <source>
        <dbReference type="EMBL" id="GGP20876.1"/>
    </source>
</evidence>
<dbReference type="PANTHER" id="PTHR11985:SF15">
    <property type="entry name" value="GLYCEROL-3-PHOSPHATE DEHYDROGENASE, MITOCHONDRIAL"/>
    <property type="match status" value="1"/>
</dbReference>
<dbReference type="GO" id="GO:0006072">
    <property type="term" value="P:glycerol-3-phosphate metabolic process"/>
    <property type="evidence" value="ECO:0007669"/>
    <property type="project" value="InterPro"/>
</dbReference>
<dbReference type="Gene3D" id="3.50.50.60">
    <property type="entry name" value="FAD/NAD(P)-binding domain"/>
    <property type="match status" value="1"/>
</dbReference>